<dbReference type="GO" id="GO:0003729">
    <property type="term" value="F:mRNA binding"/>
    <property type="evidence" value="ECO:0007669"/>
    <property type="project" value="TreeGrafter"/>
</dbReference>
<name>A0A5J4VUF3_9EUKA</name>
<feature type="domain" description="PUM-HD" evidence="4">
    <location>
        <begin position="2"/>
        <end position="405"/>
    </location>
</feature>
<dbReference type="PANTHER" id="PTHR12537:SF12">
    <property type="entry name" value="MATERNAL PROTEIN PUMILIO"/>
    <property type="match status" value="1"/>
</dbReference>
<dbReference type="InterPro" id="IPR011989">
    <property type="entry name" value="ARM-like"/>
</dbReference>
<dbReference type="SUPFAM" id="SSF48371">
    <property type="entry name" value="ARM repeat"/>
    <property type="match status" value="1"/>
</dbReference>
<sequence length="452" mass="51617">MNLDKSSSNQYQQPSALRVCLDQVKPFIVSFSLDSKGSRILQNSIVLAEQSTREIVFQQLFPYSQHLMKNQFANFVLQEFFNYDPLQSLVIEIIGSDIYYTRYSLIEMNAMQNQSSTTEVTKPAPSPKMNWSKVDYMKYRDESFVLRLACLMKDRMIDLSFDKHSCRVVQRSLELLPFDVSTQLIQELQPCIILAVNDHNANHVIQKIVRTQPPNSFLFLLEALADIHVVKEILTNQFSCRVVQHIIDNSPVTMSGTLIRTLINQSNDLVTSSYGNYIMQKIILSSYPNASRDILVALSGRIAELCLHKYSSNVIEKICEYGTDADRRSIINEFMRFQGGSQVMKQHPIVSLLLDTYANYVVQKVLICCGVELRESLCRIIINNAQILSSSMHWRHIITSLNKVAGSISDQHLRQQVLNLVSSNARYLRGTTFPTGNSDTDSRLSPRDFFTQ</sequence>
<proteinExistence type="predicted"/>
<reference evidence="5 6" key="1">
    <citation type="submission" date="2019-03" db="EMBL/GenBank/DDBJ databases">
        <title>Single cell metagenomics reveals metabolic interactions within the superorganism composed of flagellate Streblomastix strix and complex community of Bacteroidetes bacteria on its surface.</title>
        <authorList>
            <person name="Treitli S.C."/>
            <person name="Kolisko M."/>
            <person name="Husnik F."/>
            <person name="Keeling P."/>
            <person name="Hampl V."/>
        </authorList>
    </citation>
    <scope>NUCLEOTIDE SEQUENCE [LARGE SCALE GENOMIC DNA]</scope>
    <source>
        <strain evidence="5">ST1C</strain>
    </source>
</reference>
<feature type="repeat" description="Pumilio" evidence="2">
    <location>
        <begin position="297"/>
        <end position="332"/>
    </location>
</feature>
<dbReference type="EMBL" id="SNRW01004991">
    <property type="protein sequence ID" value="KAA6386030.1"/>
    <property type="molecule type" value="Genomic_DNA"/>
</dbReference>
<dbReference type="Pfam" id="PF00806">
    <property type="entry name" value="PUF"/>
    <property type="match status" value="7"/>
</dbReference>
<dbReference type="OrthoDB" id="668540at2759"/>
<evidence type="ECO:0000313" key="6">
    <source>
        <dbReference type="Proteomes" id="UP000324800"/>
    </source>
</evidence>
<dbReference type="SMART" id="SM00025">
    <property type="entry name" value="Pumilio"/>
    <property type="match status" value="8"/>
</dbReference>
<evidence type="ECO:0000256" key="3">
    <source>
        <dbReference type="SAM" id="MobiDB-lite"/>
    </source>
</evidence>
<keyword evidence="1" id="KW-0677">Repeat</keyword>
<gene>
    <name evidence="5" type="ORF">EZS28_018443</name>
</gene>
<feature type="repeat" description="Pumilio" evidence="2">
    <location>
        <begin position="261"/>
        <end position="296"/>
    </location>
</feature>
<dbReference type="InterPro" id="IPR016024">
    <property type="entry name" value="ARM-type_fold"/>
</dbReference>
<dbReference type="PANTHER" id="PTHR12537">
    <property type="entry name" value="RNA BINDING PROTEIN PUMILIO-RELATED"/>
    <property type="match status" value="1"/>
</dbReference>
<evidence type="ECO:0000259" key="4">
    <source>
        <dbReference type="PROSITE" id="PS50303"/>
    </source>
</evidence>
<comment type="caution">
    <text evidence="5">The sequence shown here is derived from an EMBL/GenBank/DDBJ whole genome shotgun (WGS) entry which is preliminary data.</text>
</comment>
<dbReference type="GO" id="GO:0005737">
    <property type="term" value="C:cytoplasm"/>
    <property type="evidence" value="ECO:0007669"/>
    <property type="project" value="TreeGrafter"/>
</dbReference>
<dbReference type="Proteomes" id="UP000324800">
    <property type="component" value="Unassembled WGS sequence"/>
</dbReference>
<dbReference type="GO" id="GO:0010608">
    <property type="term" value="P:post-transcriptional regulation of gene expression"/>
    <property type="evidence" value="ECO:0007669"/>
    <property type="project" value="TreeGrafter"/>
</dbReference>
<evidence type="ECO:0000313" key="5">
    <source>
        <dbReference type="EMBL" id="KAA6386030.1"/>
    </source>
</evidence>
<dbReference type="AlphaFoldDB" id="A0A5J4VUF3"/>
<dbReference type="InterPro" id="IPR033133">
    <property type="entry name" value="PUM-HD"/>
</dbReference>
<dbReference type="InterPro" id="IPR001313">
    <property type="entry name" value="Pumilio_RNA-bd_rpt"/>
</dbReference>
<dbReference type="Gene3D" id="1.25.10.10">
    <property type="entry name" value="Leucine-rich Repeat Variant"/>
    <property type="match status" value="1"/>
</dbReference>
<feature type="region of interest" description="Disordered" evidence="3">
    <location>
        <begin position="432"/>
        <end position="452"/>
    </location>
</feature>
<evidence type="ECO:0000256" key="2">
    <source>
        <dbReference type="PROSITE-ProRule" id="PRU00317"/>
    </source>
</evidence>
<feature type="repeat" description="Pumilio" evidence="2">
    <location>
        <begin position="23"/>
        <end position="58"/>
    </location>
</feature>
<protein>
    <recommendedName>
        <fullName evidence="4">PUM-HD domain-containing protein</fullName>
    </recommendedName>
</protein>
<feature type="repeat" description="Pumilio" evidence="2">
    <location>
        <begin position="342"/>
        <end position="383"/>
    </location>
</feature>
<evidence type="ECO:0000256" key="1">
    <source>
        <dbReference type="ARBA" id="ARBA00022737"/>
    </source>
</evidence>
<organism evidence="5 6">
    <name type="scientific">Streblomastix strix</name>
    <dbReference type="NCBI Taxonomy" id="222440"/>
    <lineage>
        <taxon>Eukaryota</taxon>
        <taxon>Metamonada</taxon>
        <taxon>Preaxostyla</taxon>
        <taxon>Oxymonadida</taxon>
        <taxon>Streblomastigidae</taxon>
        <taxon>Streblomastix</taxon>
    </lineage>
</organism>
<feature type="repeat" description="Pumilio" evidence="2">
    <location>
        <begin position="150"/>
        <end position="186"/>
    </location>
</feature>
<accession>A0A5J4VUF3</accession>
<dbReference type="PROSITE" id="PS50302">
    <property type="entry name" value="PUM"/>
    <property type="match status" value="5"/>
</dbReference>
<dbReference type="PROSITE" id="PS50303">
    <property type="entry name" value="PUM_HD"/>
    <property type="match status" value="1"/>
</dbReference>